<evidence type="ECO:0000259" key="2">
    <source>
        <dbReference type="Pfam" id="PF00190"/>
    </source>
</evidence>
<gene>
    <name evidence="3" type="ORF">H0E87_018015</name>
</gene>
<keyword evidence="4" id="KW-1185">Reference proteome</keyword>
<dbReference type="Pfam" id="PF00190">
    <property type="entry name" value="Cupin_1"/>
    <property type="match status" value="1"/>
</dbReference>
<dbReference type="EMBL" id="JACEGQ020000009">
    <property type="protein sequence ID" value="KAH8499325.1"/>
    <property type="molecule type" value="Genomic_DNA"/>
</dbReference>
<dbReference type="Gene3D" id="2.60.120.10">
    <property type="entry name" value="Jelly Rolls"/>
    <property type="match status" value="1"/>
</dbReference>
<feature type="signal peptide" evidence="1">
    <location>
        <begin position="1"/>
        <end position="16"/>
    </location>
</feature>
<proteinExistence type="predicted"/>
<keyword evidence="1" id="KW-0732">Signal</keyword>
<dbReference type="InterPro" id="IPR014710">
    <property type="entry name" value="RmlC-like_jellyroll"/>
</dbReference>
<dbReference type="AlphaFoldDB" id="A0A8T2Y2J6"/>
<feature type="domain" description="Cupin type-1" evidence="2">
    <location>
        <begin position="59"/>
        <end position="115"/>
    </location>
</feature>
<evidence type="ECO:0000256" key="1">
    <source>
        <dbReference type="SAM" id="SignalP"/>
    </source>
</evidence>
<accession>A0A8T2Y2J6</accession>
<dbReference type="Proteomes" id="UP000807159">
    <property type="component" value="Chromosome 9"/>
</dbReference>
<name>A0A8T2Y2J6_POPDE</name>
<evidence type="ECO:0000313" key="4">
    <source>
        <dbReference type="Proteomes" id="UP000807159"/>
    </source>
</evidence>
<evidence type="ECO:0000313" key="3">
    <source>
        <dbReference type="EMBL" id="KAH8499325.1"/>
    </source>
</evidence>
<comment type="caution">
    <text evidence="3">The sequence shown here is derived from an EMBL/GenBank/DDBJ whole genome shotgun (WGS) entry which is preliminary data.</text>
</comment>
<protein>
    <recommendedName>
        <fullName evidence="2">Cupin type-1 domain-containing protein</fullName>
    </recommendedName>
</protein>
<dbReference type="InterPro" id="IPR006045">
    <property type="entry name" value="Cupin_1"/>
</dbReference>
<reference evidence="3" key="1">
    <citation type="journal article" date="2021" name="J. Hered.">
        <title>Genome Assembly of Salicaceae Populus deltoides (Eastern Cottonwood) I-69 Based on Nanopore Sequencing and Hi-C Technologies.</title>
        <authorList>
            <person name="Bai S."/>
            <person name="Wu H."/>
            <person name="Zhang J."/>
            <person name="Pan Z."/>
            <person name="Zhao W."/>
            <person name="Li Z."/>
            <person name="Tong C."/>
        </authorList>
    </citation>
    <scope>NUCLEOTIDE SEQUENCE</scope>
    <source>
        <tissue evidence="3">Leaf</tissue>
    </source>
</reference>
<organism evidence="3 4">
    <name type="scientific">Populus deltoides</name>
    <name type="common">Eastern poplar</name>
    <name type="synonym">Eastern cottonwood</name>
    <dbReference type="NCBI Taxonomy" id="3696"/>
    <lineage>
        <taxon>Eukaryota</taxon>
        <taxon>Viridiplantae</taxon>
        <taxon>Streptophyta</taxon>
        <taxon>Embryophyta</taxon>
        <taxon>Tracheophyta</taxon>
        <taxon>Spermatophyta</taxon>
        <taxon>Magnoliopsida</taxon>
        <taxon>eudicotyledons</taxon>
        <taxon>Gunneridae</taxon>
        <taxon>Pentapetalae</taxon>
        <taxon>rosids</taxon>
        <taxon>fabids</taxon>
        <taxon>Malpighiales</taxon>
        <taxon>Salicaceae</taxon>
        <taxon>Saliceae</taxon>
        <taxon>Populus</taxon>
    </lineage>
</organism>
<feature type="chain" id="PRO_5035800346" description="Cupin type-1 domain-containing protein" evidence="1">
    <location>
        <begin position="17"/>
        <end position="127"/>
    </location>
</feature>
<sequence length="127" mass="13508">MPFLLVALSTSWMVQASDLDIVSDSVVPENSIPDADLFTFTGIRGITPNPLSFFFLLILEGLVHFQYNADIKNPAISISSFRSANAGTVSVSTSVFANGIDGVFLAKAFKTDVPTTHKIKAGLAAKA</sequence>